<dbReference type="PANTHER" id="PTHR43404">
    <property type="entry name" value="LIPOPOLYSACCHARIDE CHOLINEPHOSPHOTRANSFERASE LICD"/>
    <property type="match status" value="1"/>
</dbReference>
<dbReference type="PANTHER" id="PTHR43404:SF2">
    <property type="entry name" value="LIPOPOLYSACCHARIDE CHOLINEPHOSPHOTRANSFERASE LICD"/>
    <property type="match status" value="1"/>
</dbReference>
<accession>Q8VU28</accession>
<reference evidence="2" key="1">
    <citation type="submission" date="2000-03" db="EMBL/GenBank/DDBJ databases">
        <title>The Capsular Polysaccharide Locus of Streptococcus pneumoniae Serotype 6B.</title>
        <authorList>
            <person name="Griffiths D.B."/>
            <person name="Hall L.M.C."/>
        </authorList>
    </citation>
    <scope>NUCLEOTIDE SEQUENCE</scope>
    <source>
        <strain evidence="2">PN94/361</strain>
    </source>
</reference>
<dbReference type="Pfam" id="PF04991">
    <property type="entry name" value="LicD"/>
    <property type="match status" value="1"/>
</dbReference>
<proteinExistence type="predicted"/>
<dbReference type="Gene3D" id="3.40.50.2000">
    <property type="entry name" value="Glycogen Phosphorylase B"/>
    <property type="match status" value="2"/>
</dbReference>
<sequence>MKVQEKLKLLKEFIKICSKNKMKYFASGGSLLEAARYKGFIPWNDDMALGLPRKHFEKFINEIDFEKYNKNYILESSEMNLGIFQYKLKSAILILGKSYDVCLNLFLLDRMSELVIDGESGFKVPLYNLEVAVDRSRSIIENRELANELGSVAFQRVQSIFEIKEKVSELENIFMSLGEDDNVNI</sequence>
<dbReference type="AlphaFoldDB" id="Q8VU28"/>
<protein>
    <submittedName>
        <fullName evidence="2">Cps6bQ</fullName>
    </submittedName>
</protein>
<evidence type="ECO:0000259" key="1">
    <source>
        <dbReference type="Pfam" id="PF04991"/>
    </source>
</evidence>
<dbReference type="SUPFAM" id="SSF53756">
    <property type="entry name" value="UDP-Glycosyltransferase/glycogen phosphorylase"/>
    <property type="match status" value="1"/>
</dbReference>
<dbReference type="GO" id="GO:0009100">
    <property type="term" value="P:glycoprotein metabolic process"/>
    <property type="evidence" value="ECO:0007669"/>
    <property type="project" value="UniProtKB-ARBA"/>
</dbReference>
<name>Q8VU28_STREE</name>
<dbReference type="InterPro" id="IPR052942">
    <property type="entry name" value="LPS_cholinephosphotransferase"/>
</dbReference>
<dbReference type="EMBL" id="AF246897">
    <property type="protein sequence ID" value="AAL68410.1"/>
    <property type="molecule type" value="Genomic_DNA"/>
</dbReference>
<dbReference type="InterPro" id="IPR007074">
    <property type="entry name" value="LicD/FKTN/FKRP_NTP_transf"/>
</dbReference>
<feature type="domain" description="LicD/FKTN/FKRP nucleotidyltransferase" evidence="1">
    <location>
        <begin position="17"/>
        <end position="84"/>
    </location>
</feature>
<gene>
    <name evidence="2" type="primary">cps6bQ</name>
</gene>
<organism evidence="2">
    <name type="scientific">Streptococcus pneumoniae</name>
    <dbReference type="NCBI Taxonomy" id="1313"/>
    <lineage>
        <taxon>Bacteria</taxon>
        <taxon>Bacillati</taxon>
        <taxon>Bacillota</taxon>
        <taxon>Bacilli</taxon>
        <taxon>Lactobacillales</taxon>
        <taxon>Streptococcaceae</taxon>
        <taxon>Streptococcus</taxon>
    </lineage>
</organism>
<evidence type="ECO:0000313" key="2">
    <source>
        <dbReference type="EMBL" id="AAL68410.1"/>
    </source>
</evidence>
<dbReference type="RefSeq" id="WP_001811682.1">
    <property type="nucleotide sequence ID" value="NZ_AP026920.1"/>
</dbReference>